<name>A0AAD5N824_PARTN</name>
<evidence type="ECO:0000313" key="2">
    <source>
        <dbReference type="EMBL" id="KAJ1364267.1"/>
    </source>
</evidence>
<sequence length="185" mass="20932">MEAFDWVEESRSIPLVKGESNNEVRKSWARKFVSDPRSSTPTIEADLKTLLLFSQIYKAKIFVITHVANSLGTASTTVCLRLTIVKYDLGDGREGNRMSAGTICLISCTTCDEGYIGEAERPLWIRIKEHLDGKANSKASEPLRAHIVENHEDTDFDVAKNSRSFMDKPQKTRNYLQKRIPEPNK</sequence>
<evidence type="ECO:0000256" key="1">
    <source>
        <dbReference type="SAM" id="MobiDB-lite"/>
    </source>
</evidence>
<protein>
    <recommendedName>
        <fullName evidence="4">GIY-YIG domain-containing protein</fullName>
    </recommendedName>
</protein>
<proteinExistence type="predicted"/>
<keyword evidence="3" id="KW-1185">Reference proteome</keyword>
<dbReference type="Proteomes" id="UP001196413">
    <property type="component" value="Unassembled WGS sequence"/>
</dbReference>
<feature type="region of interest" description="Disordered" evidence="1">
    <location>
        <begin position="160"/>
        <end position="185"/>
    </location>
</feature>
<feature type="compositionally biased region" description="Basic and acidic residues" evidence="1">
    <location>
        <begin position="160"/>
        <end position="170"/>
    </location>
</feature>
<organism evidence="2 3">
    <name type="scientific">Parelaphostrongylus tenuis</name>
    <name type="common">Meningeal worm</name>
    <dbReference type="NCBI Taxonomy" id="148309"/>
    <lineage>
        <taxon>Eukaryota</taxon>
        <taxon>Metazoa</taxon>
        <taxon>Ecdysozoa</taxon>
        <taxon>Nematoda</taxon>
        <taxon>Chromadorea</taxon>
        <taxon>Rhabditida</taxon>
        <taxon>Rhabditina</taxon>
        <taxon>Rhabditomorpha</taxon>
        <taxon>Strongyloidea</taxon>
        <taxon>Metastrongylidae</taxon>
        <taxon>Parelaphostrongylus</taxon>
    </lineage>
</organism>
<gene>
    <name evidence="2" type="ORF">KIN20_024318</name>
</gene>
<accession>A0AAD5N824</accession>
<reference evidence="2" key="1">
    <citation type="submission" date="2021-06" db="EMBL/GenBank/DDBJ databases">
        <title>Parelaphostrongylus tenuis whole genome reference sequence.</title>
        <authorList>
            <person name="Garwood T.J."/>
            <person name="Larsen P.A."/>
            <person name="Fountain-Jones N.M."/>
            <person name="Garbe J.R."/>
            <person name="Macchietto M.G."/>
            <person name="Kania S.A."/>
            <person name="Gerhold R.W."/>
            <person name="Richards J.E."/>
            <person name="Wolf T.M."/>
        </authorList>
    </citation>
    <scope>NUCLEOTIDE SEQUENCE</scope>
    <source>
        <strain evidence="2">MNPRO001-30</strain>
        <tissue evidence="2">Meninges</tissue>
    </source>
</reference>
<dbReference type="AlphaFoldDB" id="A0AAD5N824"/>
<dbReference type="EMBL" id="JAHQIW010004907">
    <property type="protein sequence ID" value="KAJ1364267.1"/>
    <property type="molecule type" value="Genomic_DNA"/>
</dbReference>
<comment type="caution">
    <text evidence="2">The sequence shown here is derived from an EMBL/GenBank/DDBJ whole genome shotgun (WGS) entry which is preliminary data.</text>
</comment>
<evidence type="ECO:0008006" key="4">
    <source>
        <dbReference type="Google" id="ProtNLM"/>
    </source>
</evidence>
<evidence type="ECO:0000313" key="3">
    <source>
        <dbReference type="Proteomes" id="UP001196413"/>
    </source>
</evidence>